<evidence type="ECO:0000313" key="2">
    <source>
        <dbReference type="Proteomes" id="UP000199622"/>
    </source>
</evidence>
<proteinExistence type="predicted"/>
<dbReference type="AlphaFoldDB" id="A0A1H4JB77"/>
<dbReference type="RefSeq" id="WP_091305257.1">
    <property type="nucleotide sequence ID" value="NZ_FNSO01000003.1"/>
</dbReference>
<dbReference type="STRING" id="208445.SAMN04489727_1700"/>
<protein>
    <submittedName>
        <fullName evidence="1">Uncharacterized protein</fullName>
    </submittedName>
</protein>
<reference evidence="2" key="1">
    <citation type="submission" date="2016-10" db="EMBL/GenBank/DDBJ databases">
        <authorList>
            <person name="Varghese N."/>
            <person name="Submissions S."/>
        </authorList>
    </citation>
    <scope>NUCLEOTIDE SEQUENCE [LARGE SCALE GENOMIC DNA]</scope>
    <source>
        <strain evidence="2">DSM 44544</strain>
    </source>
</reference>
<name>A0A1H4JB77_9PSEU</name>
<dbReference type="OrthoDB" id="9981141at2"/>
<gene>
    <name evidence="1" type="ORF">SAMN04489727_1700</name>
</gene>
<organism evidence="1 2">
    <name type="scientific">Amycolatopsis tolypomycina</name>
    <dbReference type="NCBI Taxonomy" id="208445"/>
    <lineage>
        <taxon>Bacteria</taxon>
        <taxon>Bacillati</taxon>
        <taxon>Actinomycetota</taxon>
        <taxon>Actinomycetes</taxon>
        <taxon>Pseudonocardiales</taxon>
        <taxon>Pseudonocardiaceae</taxon>
        <taxon>Amycolatopsis</taxon>
    </lineage>
</organism>
<accession>A0A1H4JB77</accession>
<dbReference type="EMBL" id="FNSO01000003">
    <property type="protein sequence ID" value="SEB43295.1"/>
    <property type="molecule type" value="Genomic_DNA"/>
</dbReference>
<sequence length="101" mass="11452">MTDQWKSYTEPDGTEVLQHVDAPTTVAELLERRHLHPAQIVQNAAGTEHYLIADLIGEAWQLADFAARHDLVPRLAALQAERDQLQAQLRARELYGPRDND</sequence>
<keyword evidence="2" id="KW-1185">Reference proteome</keyword>
<evidence type="ECO:0000313" key="1">
    <source>
        <dbReference type="EMBL" id="SEB43295.1"/>
    </source>
</evidence>
<dbReference type="Proteomes" id="UP000199622">
    <property type="component" value="Unassembled WGS sequence"/>
</dbReference>